<protein>
    <recommendedName>
        <fullName evidence="3">Glycosyl hydrolase family 43</fullName>
    </recommendedName>
</protein>
<evidence type="ECO:0000313" key="1">
    <source>
        <dbReference type="EMBL" id="MBW3091771.1"/>
    </source>
</evidence>
<evidence type="ECO:0008006" key="3">
    <source>
        <dbReference type="Google" id="ProtNLM"/>
    </source>
</evidence>
<dbReference type="PANTHER" id="PTHR22925">
    <property type="entry name" value="GLYCOSYL HYDROLASE 43 FAMILY MEMBER"/>
    <property type="match status" value="1"/>
</dbReference>
<organism evidence="1 2">
    <name type="scientific">Bifidobacterium miconis</name>
    <dbReference type="NCBI Taxonomy" id="2834435"/>
    <lineage>
        <taxon>Bacteria</taxon>
        <taxon>Bacillati</taxon>
        <taxon>Actinomycetota</taxon>
        <taxon>Actinomycetes</taxon>
        <taxon>Bifidobacteriales</taxon>
        <taxon>Bifidobacteriaceae</taxon>
        <taxon>Bifidobacterium</taxon>
    </lineage>
</organism>
<keyword evidence="2" id="KW-1185">Reference proteome</keyword>
<name>A0ABS6WCJ7_9BIFI</name>
<sequence length="448" mass="49691">MLFDGVDGAAGEVFLLSRRVAMSQQSLIISGVPWFDDRGRTVNAHGGCIVEERGLYYLFGEYKTDEENRFAGFSCYSSPDLVYWTFRRIVLPQQKNGPTGPGRIGERVKVMRCPATGRYVMYMHADDLEYCDPYICYAVCDTIDGDYEFRGPLTFRSELIRRWDLGVFQDDDGAGYLLVHEGDIYRLAADYQSAEELVGEGIALGGEAPAVAKLGGRYWMLFSGKTSWDCNDNYCLSAPSMRGPWTYQGLFAPEGTMTCNSQTLYVLPVHTEHGEIAMYMGDRWSYPHQASAATYVWQRLSVNHGRLRLAEYLPVWSPVSGEAEPFEGRRIAVGFRSDRAGESVSVPFHGSRVALTGRADQWGSYARVGIRGIGPGGESAMAAGPIFVSWYAKSPDSGYRYVSPELPEDDCVLTVTVTGEVPQWTDKSGQRFGSVGSMVDVDEVIVAQ</sequence>
<accession>A0ABS6WCJ7</accession>
<dbReference type="PANTHER" id="PTHR22925:SF3">
    <property type="entry name" value="GLYCOSYL HYDROLASE FAMILY PROTEIN 43"/>
    <property type="match status" value="1"/>
</dbReference>
<comment type="caution">
    <text evidence="1">The sequence shown here is derived from an EMBL/GenBank/DDBJ whole genome shotgun (WGS) entry which is preliminary data.</text>
</comment>
<reference evidence="1 2" key="1">
    <citation type="submission" date="2021-05" db="EMBL/GenBank/DDBJ databases">
        <title>Phylogenetic classification of ten novel species belonging to the genus Bifidobacterium comprising B. colchicus sp. nov., B. abeli sp. nov., B. bicoloris sp. nov., B. guerezis sp. nov., B. rosaliae sp. nov., B. santillanensis sp. nov., B. argentati sp. nov., B. amazzoni sp. nov., B. pluviali sp. nov., and B. pinnaculum sp. nov.</title>
        <authorList>
            <person name="Lugli G.A."/>
            <person name="Ruiz Garcia L."/>
            <person name="Margolles A."/>
            <person name="Ventura M."/>
        </authorList>
    </citation>
    <scope>NUCLEOTIDE SEQUENCE [LARGE SCALE GENOMIC DNA]</scope>
    <source>
        <strain evidence="1 2">82T10</strain>
    </source>
</reference>
<dbReference type="Proteomes" id="UP000700815">
    <property type="component" value="Unassembled WGS sequence"/>
</dbReference>
<proteinExistence type="predicted"/>
<gene>
    <name evidence="1" type="ORF">KIH79_02150</name>
</gene>
<evidence type="ECO:0000313" key="2">
    <source>
        <dbReference type="Proteomes" id="UP000700815"/>
    </source>
</evidence>
<dbReference type="CDD" id="cd18821">
    <property type="entry name" value="GH43_Pc3Gal43A-like"/>
    <property type="match status" value="1"/>
</dbReference>
<dbReference type="EMBL" id="JAHBBH010000004">
    <property type="protein sequence ID" value="MBW3091771.1"/>
    <property type="molecule type" value="Genomic_DNA"/>
</dbReference>
<dbReference type="RefSeq" id="WP_219057887.1">
    <property type="nucleotide sequence ID" value="NZ_JAHBBH010000004.1"/>
</dbReference>